<accession>A0A448XQC5</accession>
<sequence length="61" mass="6789">MSVSGRADSTFTSASESQFHSEMGWRRWAMGTSPAPERWTSRVGWIVLPPLPKASKVPKLN</sequence>
<gene>
    <name evidence="2" type="ORF">PXEA_LOCUS35709</name>
</gene>
<protein>
    <submittedName>
        <fullName evidence="2">Uncharacterized protein</fullName>
    </submittedName>
</protein>
<name>A0A448XQC5_9PLAT</name>
<organism evidence="2 3">
    <name type="scientific">Protopolystoma xenopodis</name>
    <dbReference type="NCBI Taxonomy" id="117903"/>
    <lineage>
        <taxon>Eukaryota</taxon>
        <taxon>Metazoa</taxon>
        <taxon>Spiralia</taxon>
        <taxon>Lophotrochozoa</taxon>
        <taxon>Platyhelminthes</taxon>
        <taxon>Monogenea</taxon>
        <taxon>Polyopisthocotylea</taxon>
        <taxon>Polystomatidea</taxon>
        <taxon>Polystomatidae</taxon>
        <taxon>Protopolystoma</taxon>
    </lineage>
</organism>
<feature type="region of interest" description="Disordered" evidence="1">
    <location>
        <begin position="1"/>
        <end position="20"/>
    </location>
</feature>
<dbReference type="EMBL" id="CAAALY010273506">
    <property type="protein sequence ID" value="VEL42269.1"/>
    <property type="molecule type" value="Genomic_DNA"/>
</dbReference>
<dbReference type="AlphaFoldDB" id="A0A448XQC5"/>
<proteinExistence type="predicted"/>
<dbReference type="Proteomes" id="UP000784294">
    <property type="component" value="Unassembled WGS sequence"/>
</dbReference>
<reference evidence="2" key="1">
    <citation type="submission" date="2018-11" db="EMBL/GenBank/DDBJ databases">
        <authorList>
            <consortium name="Pathogen Informatics"/>
        </authorList>
    </citation>
    <scope>NUCLEOTIDE SEQUENCE</scope>
</reference>
<comment type="caution">
    <text evidence="2">The sequence shown here is derived from an EMBL/GenBank/DDBJ whole genome shotgun (WGS) entry which is preliminary data.</text>
</comment>
<keyword evidence="3" id="KW-1185">Reference proteome</keyword>
<evidence type="ECO:0000256" key="1">
    <source>
        <dbReference type="SAM" id="MobiDB-lite"/>
    </source>
</evidence>
<evidence type="ECO:0000313" key="3">
    <source>
        <dbReference type="Proteomes" id="UP000784294"/>
    </source>
</evidence>
<evidence type="ECO:0000313" key="2">
    <source>
        <dbReference type="EMBL" id="VEL42269.1"/>
    </source>
</evidence>